<comment type="caution">
    <text evidence="1">The sequence shown here is derived from an EMBL/GenBank/DDBJ whole genome shotgun (WGS) entry which is preliminary data.</text>
</comment>
<dbReference type="AlphaFoldDB" id="A0A1R3JI85"/>
<evidence type="ECO:0000313" key="2">
    <source>
        <dbReference type="Proteomes" id="UP000188268"/>
    </source>
</evidence>
<dbReference type="OrthoDB" id="1417804at2759"/>
<protein>
    <submittedName>
        <fullName evidence="1">Transposase, Ptta/En/Spm, plant</fullName>
    </submittedName>
</protein>
<sequence>MNVLRNVEEERGSTVNKKFVKKKAEGENLIFNFLLPTIGYMDKFNFSNDLKTPVMQQVQSQYKNRLHNFYQRYLQSKDCPTDVAEDDWKWLIENKWETRKFKEQSDKNRINRGKQVMKSICGTKSIVQYADKMKDKVTGEWLNATLVWGKTKQKPSGSWVVPNGEEIMNKLVDEGEKIKEKILSAPQPLMEHFGLVLEKKTGYARGLGVKGVTLKSREK</sequence>
<dbReference type="EMBL" id="AWWV01007830">
    <property type="protein sequence ID" value="OMO94513.1"/>
    <property type="molecule type" value="Genomic_DNA"/>
</dbReference>
<keyword evidence="2" id="KW-1185">Reference proteome</keyword>
<dbReference type="Gramene" id="OMO94513">
    <property type="protein sequence ID" value="OMO94513"/>
    <property type="gene ID" value="CCACVL1_05955"/>
</dbReference>
<dbReference type="Pfam" id="PF03004">
    <property type="entry name" value="Transposase_24"/>
    <property type="match status" value="1"/>
</dbReference>
<organism evidence="1 2">
    <name type="scientific">Corchorus capsularis</name>
    <name type="common">Jute</name>
    <dbReference type="NCBI Taxonomy" id="210143"/>
    <lineage>
        <taxon>Eukaryota</taxon>
        <taxon>Viridiplantae</taxon>
        <taxon>Streptophyta</taxon>
        <taxon>Embryophyta</taxon>
        <taxon>Tracheophyta</taxon>
        <taxon>Spermatophyta</taxon>
        <taxon>Magnoliopsida</taxon>
        <taxon>eudicotyledons</taxon>
        <taxon>Gunneridae</taxon>
        <taxon>Pentapetalae</taxon>
        <taxon>rosids</taxon>
        <taxon>malvids</taxon>
        <taxon>Malvales</taxon>
        <taxon>Malvaceae</taxon>
        <taxon>Grewioideae</taxon>
        <taxon>Apeibeae</taxon>
        <taxon>Corchorus</taxon>
    </lineage>
</organism>
<evidence type="ECO:0000313" key="1">
    <source>
        <dbReference type="EMBL" id="OMO94513.1"/>
    </source>
</evidence>
<proteinExistence type="predicted"/>
<dbReference type="OMA" id="ENKWETR"/>
<reference evidence="1 2" key="1">
    <citation type="submission" date="2013-09" db="EMBL/GenBank/DDBJ databases">
        <title>Corchorus capsularis genome sequencing.</title>
        <authorList>
            <person name="Alam M."/>
            <person name="Haque M.S."/>
            <person name="Islam M.S."/>
            <person name="Emdad E.M."/>
            <person name="Islam M.M."/>
            <person name="Ahmed B."/>
            <person name="Halim A."/>
            <person name="Hossen Q.M.M."/>
            <person name="Hossain M.Z."/>
            <person name="Ahmed R."/>
            <person name="Khan M.M."/>
            <person name="Islam R."/>
            <person name="Rashid M.M."/>
            <person name="Khan S.A."/>
            <person name="Rahman M.S."/>
            <person name="Alam M."/>
        </authorList>
    </citation>
    <scope>NUCLEOTIDE SEQUENCE [LARGE SCALE GENOMIC DNA]</scope>
    <source>
        <strain evidence="2">cv. CVL-1</strain>
        <tissue evidence="1">Whole seedling</tissue>
    </source>
</reference>
<gene>
    <name evidence="1" type="ORF">CCACVL1_05955</name>
</gene>
<dbReference type="InterPro" id="IPR004252">
    <property type="entry name" value="Probable_transposase_24"/>
</dbReference>
<accession>A0A1R3JI85</accession>
<dbReference type="Proteomes" id="UP000188268">
    <property type="component" value="Unassembled WGS sequence"/>
</dbReference>
<name>A0A1R3JI85_COCAP</name>